<dbReference type="PANTHER" id="PTHR43102:SF2">
    <property type="entry name" value="GAF DOMAIN-CONTAINING PROTEIN"/>
    <property type="match status" value="1"/>
</dbReference>
<dbReference type="Pfam" id="PF01590">
    <property type="entry name" value="GAF"/>
    <property type="match status" value="1"/>
</dbReference>
<name>A0ABW2DMD4_9BACT</name>
<organism evidence="2 3">
    <name type="scientific">Rufibacter roseus</name>
    <dbReference type="NCBI Taxonomy" id="1567108"/>
    <lineage>
        <taxon>Bacteria</taxon>
        <taxon>Pseudomonadati</taxon>
        <taxon>Bacteroidota</taxon>
        <taxon>Cytophagia</taxon>
        <taxon>Cytophagales</taxon>
        <taxon>Hymenobacteraceae</taxon>
        <taxon>Rufibacter</taxon>
    </lineage>
</organism>
<evidence type="ECO:0000313" key="2">
    <source>
        <dbReference type="EMBL" id="MFC6998976.1"/>
    </source>
</evidence>
<dbReference type="Proteomes" id="UP001596405">
    <property type="component" value="Unassembled WGS sequence"/>
</dbReference>
<dbReference type="InterPro" id="IPR029016">
    <property type="entry name" value="GAF-like_dom_sf"/>
</dbReference>
<reference evidence="3" key="1">
    <citation type="journal article" date="2019" name="Int. J. Syst. Evol. Microbiol.">
        <title>The Global Catalogue of Microorganisms (GCM) 10K type strain sequencing project: providing services to taxonomists for standard genome sequencing and annotation.</title>
        <authorList>
            <consortium name="The Broad Institute Genomics Platform"/>
            <consortium name="The Broad Institute Genome Sequencing Center for Infectious Disease"/>
            <person name="Wu L."/>
            <person name="Ma J."/>
        </authorList>
    </citation>
    <scope>NUCLEOTIDE SEQUENCE [LARGE SCALE GENOMIC DNA]</scope>
    <source>
        <strain evidence="3">CGMCC 4.7393</strain>
    </source>
</reference>
<protein>
    <submittedName>
        <fullName evidence="2">GAF domain-containing protein</fullName>
    </submittedName>
</protein>
<sequence>MRPYALNTNILPENEPNRLKKLYEYQILDSGVEGEASAETEGTFRHVVSLATHLFNMPIALVSFVDRERVWFKAGVGLDGLKEVERDISLCSLAIMSEEPTVFSDTLEEPCLLANPLVAGELGFRFYAAAPLKTIDGYNLGSVCVIDRVPREFSEDNQLTLQYLAKLVMDELELWKFKVSSQK</sequence>
<proteinExistence type="predicted"/>
<keyword evidence="3" id="KW-1185">Reference proteome</keyword>
<evidence type="ECO:0000313" key="3">
    <source>
        <dbReference type="Proteomes" id="UP001596405"/>
    </source>
</evidence>
<dbReference type="Gene3D" id="3.30.450.40">
    <property type="match status" value="1"/>
</dbReference>
<comment type="caution">
    <text evidence="2">The sequence shown here is derived from an EMBL/GenBank/DDBJ whole genome shotgun (WGS) entry which is preliminary data.</text>
</comment>
<dbReference type="SMART" id="SM00065">
    <property type="entry name" value="GAF"/>
    <property type="match status" value="1"/>
</dbReference>
<accession>A0ABW2DMD4</accession>
<dbReference type="PANTHER" id="PTHR43102">
    <property type="entry name" value="SLR1143 PROTEIN"/>
    <property type="match status" value="1"/>
</dbReference>
<dbReference type="EMBL" id="JBHSYQ010000008">
    <property type="protein sequence ID" value="MFC6998976.1"/>
    <property type="molecule type" value="Genomic_DNA"/>
</dbReference>
<dbReference type="SUPFAM" id="SSF55781">
    <property type="entry name" value="GAF domain-like"/>
    <property type="match status" value="1"/>
</dbReference>
<feature type="domain" description="GAF" evidence="1">
    <location>
        <begin position="39"/>
        <end position="182"/>
    </location>
</feature>
<dbReference type="InterPro" id="IPR003018">
    <property type="entry name" value="GAF"/>
</dbReference>
<evidence type="ECO:0000259" key="1">
    <source>
        <dbReference type="SMART" id="SM00065"/>
    </source>
</evidence>
<dbReference type="RefSeq" id="WP_066624342.1">
    <property type="nucleotide sequence ID" value="NZ_JBHSYQ010000008.1"/>
</dbReference>
<gene>
    <name evidence="2" type="ORF">ACFQHR_15160</name>
</gene>